<evidence type="ECO:0000313" key="1">
    <source>
        <dbReference type="EMBL" id="SNS64903.1"/>
    </source>
</evidence>
<protein>
    <submittedName>
        <fullName evidence="1">Uncharacterized protein</fullName>
    </submittedName>
</protein>
<dbReference type="RefSeq" id="WP_089244656.1">
    <property type="nucleotide sequence ID" value="NZ_FZPH01000001.1"/>
</dbReference>
<organism evidence="1 2">
    <name type="scientific">Asanoa hainanensis</name>
    <dbReference type="NCBI Taxonomy" id="560556"/>
    <lineage>
        <taxon>Bacteria</taxon>
        <taxon>Bacillati</taxon>
        <taxon>Actinomycetota</taxon>
        <taxon>Actinomycetes</taxon>
        <taxon>Micromonosporales</taxon>
        <taxon>Micromonosporaceae</taxon>
        <taxon>Asanoa</taxon>
    </lineage>
</organism>
<reference evidence="1 2" key="1">
    <citation type="submission" date="2017-06" db="EMBL/GenBank/DDBJ databases">
        <authorList>
            <person name="Kim H.J."/>
            <person name="Triplett B.A."/>
        </authorList>
    </citation>
    <scope>NUCLEOTIDE SEQUENCE [LARGE SCALE GENOMIC DNA]</scope>
    <source>
        <strain evidence="1 2">CGMCC 4.5593</strain>
    </source>
</reference>
<evidence type="ECO:0000313" key="2">
    <source>
        <dbReference type="Proteomes" id="UP000198362"/>
    </source>
</evidence>
<name>A0A239G8X4_9ACTN</name>
<dbReference type="AlphaFoldDB" id="A0A239G8X4"/>
<dbReference type="Proteomes" id="UP000198362">
    <property type="component" value="Unassembled WGS sequence"/>
</dbReference>
<gene>
    <name evidence="1" type="ORF">SAMN05421812_101257</name>
</gene>
<dbReference type="OrthoDB" id="3472120at2"/>
<accession>A0A239G8X4</accession>
<dbReference type="EMBL" id="FZPH01000001">
    <property type="protein sequence ID" value="SNS64903.1"/>
    <property type="molecule type" value="Genomic_DNA"/>
</dbReference>
<keyword evidence="2" id="KW-1185">Reference proteome</keyword>
<proteinExistence type="predicted"/>
<sequence length="191" mass="21129">MDVPKLLESASLLVPEELATANDPTVADVWDYLVHDEWEVAVDLLQELGDVDSLPLSFWEALAGAAEQLLLPRSAAWCQWRAYETRHGIVRAELTLRPADQARRRTPMSGAGVSRPPWDVGNVDPSGEPILDIARIWVEFKPSLEPGGRAPVRLAPLRPERWRRVRPGQVINMYDGATVGGTAVVLEVRAP</sequence>